<sequence>MSPHERMVTRIKSIYLYLKNKGKAVHSTELAEEFGYASRTIQRDLKTLEYNNLVKSTGKGKWVVT</sequence>
<dbReference type="InterPro" id="IPR036390">
    <property type="entry name" value="WH_DNA-bd_sf"/>
</dbReference>
<feature type="domain" description="Helix-turn-helix type 11" evidence="1">
    <location>
        <begin position="10"/>
        <end position="52"/>
    </location>
</feature>
<accession>A0ABS4GMW8</accession>
<reference evidence="2 3" key="1">
    <citation type="submission" date="2021-03" db="EMBL/GenBank/DDBJ databases">
        <title>Genomic Encyclopedia of Type Strains, Phase IV (KMG-IV): sequencing the most valuable type-strain genomes for metagenomic binning, comparative biology and taxonomic classification.</title>
        <authorList>
            <person name="Goeker M."/>
        </authorList>
    </citation>
    <scope>NUCLEOTIDE SEQUENCE [LARGE SCALE GENOMIC DNA]</scope>
    <source>
        <strain evidence="2 3">DSM 24738</strain>
    </source>
</reference>
<protein>
    <submittedName>
        <fullName evidence="2">DeoR/GlpR family transcriptional regulator of sugar metabolism</fullName>
    </submittedName>
</protein>
<evidence type="ECO:0000259" key="1">
    <source>
        <dbReference type="Pfam" id="PF08279"/>
    </source>
</evidence>
<dbReference type="EMBL" id="JAGGKT010000003">
    <property type="protein sequence ID" value="MBP1931604.1"/>
    <property type="molecule type" value="Genomic_DNA"/>
</dbReference>
<comment type="caution">
    <text evidence="2">The sequence shown here is derived from an EMBL/GenBank/DDBJ whole genome shotgun (WGS) entry which is preliminary data.</text>
</comment>
<dbReference type="Pfam" id="PF08279">
    <property type="entry name" value="HTH_11"/>
    <property type="match status" value="1"/>
</dbReference>
<organism evidence="2 3">
    <name type="scientific">Ammoniphilus resinae</name>
    <dbReference type="NCBI Taxonomy" id="861532"/>
    <lineage>
        <taxon>Bacteria</taxon>
        <taxon>Bacillati</taxon>
        <taxon>Bacillota</taxon>
        <taxon>Bacilli</taxon>
        <taxon>Bacillales</taxon>
        <taxon>Paenibacillaceae</taxon>
        <taxon>Aneurinibacillus group</taxon>
        <taxon>Ammoniphilus</taxon>
    </lineage>
</organism>
<dbReference type="SUPFAM" id="SSF46785">
    <property type="entry name" value="Winged helix' DNA-binding domain"/>
    <property type="match status" value="1"/>
</dbReference>
<evidence type="ECO:0000313" key="3">
    <source>
        <dbReference type="Proteomes" id="UP001519343"/>
    </source>
</evidence>
<dbReference type="Proteomes" id="UP001519343">
    <property type="component" value="Unassembled WGS sequence"/>
</dbReference>
<keyword evidence="3" id="KW-1185">Reference proteome</keyword>
<proteinExistence type="predicted"/>
<dbReference type="InterPro" id="IPR036388">
    <property type="entry name" value="WH-like_DNA-bd_sf"/>
</dbReference>
<gene>
    <name evidence="2" type="ORF">J2Z37_001605</name>
</gene>
<dbReference type="InterPro" id="IPR013196">
    <property type="entry name" value="HTH_11"/>
</dbReference>
<name>A0ABS4GMW8_9BACL</name>
<evidence type="ECO:0000313" key="2">
    <source>
        <dbReference type="EMBL" id="MBP1931604.1"/>
    </source>
</evidence>
<dbReference type="Gene3D" id="1.10.10.10">
    <property type="entry name" value="Winged helix-like DNA-binding domain superfamily/Winged helix DNA-binding domain"/>
    <property type="match status" value="1"/>
</dbReference>